<dbReference type="GO" id="GO:0003700">
    <property type="term" value="F:DNA-binding transcription factor activity"/>
    <property type="evidence" value="ECO:0007669"/>
    <property type="project" value="TreeGrafter"/>
</dbReference>
<evidence type="ECO:0000313" key="8">
    <source>
        <dbReference type="Proteomes" id="UP000242972"/>
    </source>
</evidence>
<dbReference type="Pfam" id="PF17932">
    <property type="entry name" value="TetR_C_24"/>
    <property type="match status" value="1"/>
</dbReference>
<keyword evidence="4" id="KW-0804">Transcription</keyword>
<evidence type="ECO:0000256" key="1">
    <source>
        <dbReference type="ARBA" id="ARBA00022491"/>
    </source>
</evidence>
<dbReference type="EMBL" id="PXYW01000002">
    <property type="protein sequence ID" value="PSR35285.1"/>
    <property type="molecule type" value="Genomic_DNA"/>
</dbReference>
<feature type="domain" description="HTH tetR-type" evidence="6">
    <location>
        <begin position="4"/>
        <end position="64"/>
    </location>
</feature>
<dbReference type="InterPro" id="IPR036271">
    <property type="entry name" value="Tet_transcr_reg_TetR-rel_C_sf"/>
</dbReference>
<dbReference type="SUPFAM" id="SSF46689">
    <property type="entry name" value="Homeodomain-like"/>
    <property type="match status" value="1"/>
</dbReference>
<keyword evidence="2" id="KW-0805">Transcription regulation</keyword>
<reference evidence="7 8" key="1">
    <citation type="journal article" date="2014" name="BMC Genomics">
        <title>Comparison of environmental and isolate Sulfobacillus genomes reveals diverse carbon, sulfur, nitrogen, and hydrogen metabolisms.</title>
        <authorList>
            <person name="Justice N.B."/>
            <person name="Norman A."/>
            <person name="Brown C.T."/>
            <person name="Singh A."/>
            <person name="Thomas B.C."/>
            <person name="Banfield J.F."/>
        </authorList>
    </citation>
    <scope>NUCLEOTIDE SEQUENCE [LARGE SCALE GENOMIC DNA]</scope>
    <source>
        <strain evidence="7">AMDSBA4</strain>
    </source>
</reference>
<dbReference type="Gene3D" id="1.10.357.10">
    <property type="entry name" value="Tetracycline Repressor, domain 2"/>
    <property type="match status" value="1"/>
</dbReference>
<accession>A0A2T2XLB3</accession>
<sequence>MARASKKSEIVEAAAYLFSTKGYHATTVRDIAERAGILSGSLYAHIDNKEALLREIVKQAANQFMSAVQPIVDSDLPITVKFTEAVRAHVGVVTNSLDGARIYLDEKATFSDEGRQEFLTLRRAYENLWTRLIEQGIKQSVFWIEDPHLARLLVLSALNGIHRWYRPQGRLTPEVIASRYSSWLLRLLQPEMPR</sequence>
<name>A0A2T2XLB3_9FIRM</name>
<comment type="caution">
    <text evidence="7">The sequence shown here is derived from an EMBL/GenBank/DDBJ whole genome shotgun (WGS) entry which is preliminary data.</text>
</comment>
<keyword evidence="3 5" id="KW-0238">DNA-binding</keyword>
<dbReference type="AlphaFoldDB" id="A0A2T2XLB3"/>
<evidence type="ECO:0000259" key="6">
    <source>
        <dbReference type="PROSITE" id="PS50977"/>
    </source>
</evidence>
<dbReference type="InterPro" id="IPR001647">
    <property type="entry name" value="HTH_TetR"/>
</dbReference>
<dbReference type="SUPFAM" id="SSF48498">
    <property type="entry name" value="Tetracyclin repressor-like, C-terminal domain"/>
    <property type="match status" value="1"/>
</dbReference>
<proteinExistence type="predicted"/>
<gene>
    <name evidence="7" type="ORF">C7B46_01035</name>
</gene>
<organism evidence="7 8">
    <name type="scientific">Sulfobacillus benefaciens</name>
    <dbReference type="NCBI Taxonomy" id="453960"/>
    <lineage>
        <taxon>Bacteria</taxon>
        <taxon>Bacillati</taxon>
        <taxon>Bacillota</taxon>
        <taxon>Clostridia</taxon>
        <taxon>Eubacteriales</taxon>
        <taxon>Clostridiales Family XVII. Incertae Sedis</taxon>
        <taxon>Sulfobacillus</taxon>
    </lineage>
</organism>
<dbReference type="InterPro" id="IPR050109">
    <property type="entry name" value="HTH-type_TetR-like_transc_reg"/>
</dbReference>
<evidence type="ECO:0000256" key="3">
    <source>
        <dbReference type="ARBA" id="ARBA00023125"/>
    </source>
</evidence>
<dbReference type="Proteomes" id="UP000242972">
    <property type="component" value="Unassembled WGS sequence"/>
</dbReference>
<evidence type="ECO:0000256" key="5">
    <source>
        <dbReference type="PROSITE-ProRule" id="PRU00335"/>
    </source>
</evidence>
<dbReference type="GO" id="GO:0000976">
    <property type="term" value="F:transcription cis-regulatory region binding"/>
    <property type="evidence" value="ECO:0007669"/>
    <property type="project" value="TreeGrafter"/>
</dbReference>
<dbReference type="PANTHER" id="PTHR30055:SF175">
    <property type="entry name" value="HTH-TYPE TRANSCRIPTIONAL REPRESSOR KSTR2"/>
    <property type="match status" value="1"/>
</dbReference>
<dbReference type="Pfam" id="PF00440">
    <property type="entry name" value="TetR_N"/>
    <property type="match status" value="1"/>
</dbReference>
<dbReference type="InterPro" id="IPR041490">
    <property type="entry name" value="KstR2_TetR_C"/>
</dbReference>
<keyword evidence="1" id="KW-0678">Repressor</keyword>
<evidence type="ECO:0000256" key="2">
    <source>
        <dbReference type="ARBA" id="ARBA00023015"/>
    </source>
</evidence>
<evidence type="ECO:0000256" key="4">
    <source>
        <dbReference type="ARBA" id="ARBA00023163"/>
    </source>
</evidence>
<dbReference type="PRINTS" id="PR00455">
    <property type="entry name" value="HTHTETR"/>
</dbReference>
<dbReference type="InterPro" id="IPR009057">
    <property type="entry name" value="Homeodomain-like_sf"/>
</dbReference>
<evidence type="ECO:0000313" key="7">
    <source>
        <dbReference type="EMBL" id="PSR35285.1"/>
    </source>
</evidence>
<protein>
    <submittedName>
        <fullName evidence="7">TetR/AcrR family transcriptional regulator</fullName>
    </submittedName>
</protein>
<feature type="DNA-binding region" description="H-T-H motif" evidence="5">
    <location>
        <begin position="27"/>
        <end position="46"/>
    </location>
</feature>
<dbReference type="PROSITE" id="PS50977">
    <property type="entry name" value="HTH_TETR_2"/>
    <property type="match status" value="1"/>
</dbReference>
<dbReference type="PANTHER" id="PTHR30055">
    <property type="entry name" value="HTH-TYPE TRANSCRIPTIONAL REGULATOR RUTR"/>
    <property type="match status" value="1"/>
</dbReference>